<gene>
    <name evidence="2" type="ORF">MGWOODY_Mmi1369</name>
</gene>
<evidence type="ECO:0000256" key="1">
    <source>
        <dbReference type="SAM" id="Phobius"/>
    </source>
</evidence>
<organism evidence="2">
    <name type="scientific">hydrothermal vent metagenome</name>
    <dbReference type="NCBI Taxonomy" id="652676"/>
    <lineage>
        <taxon>unclassified sequences</taxon>
        <taxon>metagenomes</taxon>
        <taxon>ecological metagenomes</taxon>
    </lineage>
</organism>
<proteinExistence type="predicted"/>
<keyword evidence="1" id="KW-0472">Membrane</keyword>
<dbReference type="EMBL" id="FAXC01000164">
    <property type="protein sequence ID" value="CUV09042.1"/>
    <property type="molecule type" value="Genomic_DNA"/>
</dbReference>
<protein>
    <submittedName>
        <fullName evidence="2">Uncharacterized protein</fullName>
    </submittedName>
</protein>
<keyword evidence="1" id="KW-0812">Transmembrane</keyword>
<accession>A0A160VFE5</accession>
<keyword evidence="1" id="KW-1133">Transmembrane helix</keyword>
<evidence type="ECO:0000313" key="2">
    <source>
        <dbReference type="EMBL" id="CUV09042.1"/>
    </source>
</evidence>
<name>A0A160VFE5_9ZZZZ</name>
<feature type="transmembrane region" description="Helical" evidence="1">
    <location>
        <begin position="176"/>
        <end position="193"/>
    </location>
</feature>
<dbReference type="AlphaFoldDB" id="A0A160VFE5"/>
<reference evidence="2" key="1">
    <citation type="submission" date="2015-10" db="EMBL/GenBank/DDBJ databases">
        <authorList>
            <person name="Gilbert D.G."/>
        </authorList>
    </citation>
    <scope>NUCLEOTIDE SEQUENCE</scope>
</reference>
<sequence>MKILIKPIAIILINTILLAQAKIVSSSGKPVKVAYAGIKIENMESWAEAELQNKFKSIFSGLNPSQVILSEEVNKIAKAQVDSLFLDMIDIKSFQNLAEKTGAQYVFVGEFKNVSPDESRIMVQGNFYRYNAALKSSFRYEVLKYYERMNDETAVIKKQLVDSIPNAAKPASARQLLIVFGVILLAGFLFMSLTGTDVWAEGEGQGGPQPTEN</sequence>